<dbReference type="Pfam" id="PF02089">
    <property type="entry name" value="Palm_thioest"/>
    <property type="match status" value="1"/>
</dbReference>
<dbReference type="EMBL" id="UINC01022950">
    <property type="protein sequence ID" value="SVA93637.1"/>
    <property type="molecule type" value="Genomic_DNA"/>
</dbReference>
<evidence type="ECO:0008006" key="2">
    <source>
        <dbReference type="Google" id="ProtNLM"/>
    </source>
</evidence>
<dbReference type="PANTHER" id="PTHR37946:SF1">
    <property type="entry name" value="SLL1969 PROTEIN"/>
    <property type="match status" value="1"/>
</dbReference>
<evidence type="ECO:0000313" key="1">
    <source>
        <dbReference type="EMBL" id="SVA93637.1"/>
    </source>
</evidence>
<organism evidence="1">
    <name type="scientific">marine metagenome</name>
    <dbReference type="NCBI Taxonomy" id="408172"/>
    <lineage>
        <taxon>unclassified sequences</taxon>
        <taxon>metagenomes</taxon>
        <taxon>ecological metagenomes</taxon>
    </lineage>
</organism>
<dbReference type="PROSITE" id="PS51257">
    <property type="entry name" value="PROKAR_LIPOPROTEIN"/>
    <property type="match status" value="1"/>
</dbReference>
<dbReference type="AlphaFoldDB" id="A0A381ZXS3"/>
<proteinExistence type="predicted"/>
<dbReference type="SUPFAM" id="SSF53474">
    <property type="entry name" value="alpha/beta-Hydrolases"/>
    <property type="match status" value="1"/>
</dbReference>
<dbReference type="InterPro" id="IPR029058">
    <property type="entry name" value="AB_hydrolase_fold"/>
</dbReference>
<gene>
    <name evidence="1" type="ORF">METZ01_LOCUS146491</name>
</gene>
<name>A0A381ZXS3_9ZZZZ</name>
<dbReference type="Gene3D" id="3.40.50.1820">
    <property type="entry name" value="alpha/beta hydrolase"/>
    <property type="match status" value="1"/>
</dbReference>
<sequence length="112" mass="12376">MRSVFFLTIVAILMTGCSSSPTPPEAETVVMVHGLGRTPMSMALLGERLERAGFRVVNFGYPSRTETVEGLVNRLRQAIQECCPEDKERIHFVTHSMGGIIVRAYLAQYSTG</sequence>
<reference evidence="1" key="1">
    <citation type="submission" date="2018-05" db="EMBL/GenBank/DDBJ databases">
        <authorList>
            <person name="Lanie J.A."/>
            <person name="Ng W.-L."/>
            <person name="Kazmierczak K.M."/>
            <person name="Andrzejewski T.M."/>
            <person name="Davidsen T.M."/>
            <person name="Wayne K.J."/>
            <person name="Tettelin H."/>
            <person name="Glass J.I."/>
            <person name="Rusch D."/>
            <person name="Podicherti R."/>
            <person name="Tsui H.-C.T."/>
            <person name="Winkler M.E."/>
        </authorList>
    </citation>
    <scope>NUCLEOTIDE SEQUENCE</scope>
</reference>
<protein>
    <recommendedName>
        <fullName evidence="2">DUF676 domain-containing protein</fullName>
    </recommendedName>
</protein>
<dbReference type="PANTHER" id="PTHR37946">
    <property type="entry name" value="SLL1969 PROTEIN"/>
    <property type="match status" value="1"/>
</dbReference>
<accession>A0A381ZXS3</accession>
<feature type="non-terminal residue" evidence="1">
    <location>
        <position position="112"/>
    </location>
</feature>